<comment type="similarity">
    <text evidence="6">Belongs to the HepT RNase toxin family.</text>
</comment>
<evidence type="ECO:0000256" key="3">
    <source>
        <dbReference type="ARBA" id="ARBA00022722"/>
    </source>
</evidence>
<evidence type="ECO:0000313" key="7">
    <source>
        <dbReference type="EMBL" id="MBD2315463.1"/>
    </source>
</evidence>
<evidence type="ECO:0000256" key="6">
    <source>
        <dbReference type="ARBA" id="ARBA00024207"/>
    </source>
</evidence>
<dbReference type="Gene3D" id="1.20.120.580">
    <property type="entry name" value="bsu32300-like"/>
    <property type="match status" value="1"/>
</dbReference>
<dbReference type="RefSeq" id="WP_190575557.1">
    <property type="nucleotide sequence ID" value="NZ_CAWPQU010000001.1"/>
</dbReference>
<dbReference type="InterPro" id="IPR037038">
    <property type="entry name" value="HepT-like_sf"/>
</dbReference>
<name>A0ABR8C5L2_9CYAN</name>
<evidence type="ECO:0000256" key="4">
    <source>
        <dbReference type="ARBA" id="ARBA00022741"/>
    </source>
</evidence>
<reference evidence="7 8" key="1">
    <citation type="journal article" date="2020" name="ISME J.">
        <title>Comparative genomics reveals insights into cyanobacterial evolution and habitat adaptation.</title>
        <authorList>
            <person name="Chen M.Y."/>
            <person name="Teng W.K."/>
            <person name="Zhao L."/>
            <person name="Hu C.X."/>
            <person name="Zhou Y.K."/>
            <person name="Han B.P."/>
            <person name="Song L.R."/>
            <person name="Shu W.S."/>
        </authorList>
    </citation>
    <scope>NUCLEOTIDE SEQUENCE [LARGE SCALE GENOMIC DNA]</scope>
    <source>
        <strain evidence="7 8">FACHB-1050</strain>
    </source>
</reference>
<sequence length="123" mass="14545">MYDRSMLLELFLEIQEGIRRIERRFSGIDTAYDFIRNDDGLDRLDAIAMMLVAIGENTQKLDKFIDPKLFEQYPDIDWSGIKGLRNILAHNYFSIDAEEIYRLCSNEIEPFKNAIERLRNDSF</sequence>
<keyword evidence="8" id="KW-1185">Reference proteome</keyword>
<evidence type="ECO:0000256" key="5">
    <source>
        <dbReference type="ARBA" id="ARBA00022801"/>
    </source>
</evidence>
<keyword evidence="3" id="KW-0540">Nuclease</keyword>
<evidence type="ECO:0000313" key="8">
    <source>
        <dbReference type="Proteomes" id="UP000618445"/>
    </source>
</evidence>
<dbReference type="PANTHER" id="PTHR34139:SF1">
    <property type="entry name" value="RNASE MJ1380-RELATED"/>
    <property type="match status" value="1"/>
</dbReference>
<protein>
    <submittedName>
        <fullName evidence="7">DUF86 domain-containing protein</fullName>
    </submittedName>
</protein>
<dbReference type="PANTHER" id="PTHR34139">
    <property type="entry name" value="UPF0331 PROTEIN MJ0127"/>
    <property type="match status" value="1"/>
</dbReference>
<evidence type="ECO:0000256" key="2">
    <source>
        <dbReference type="ARBA" id="ARBA00022649"/>
    </source>
</evidence>
<dbReference type="Pfam" id="PF01934">
    <property type="entry name" value="HepT-like"/>
    <property type="match status" value="1"/>
</dbReference>
<dbReference type="EMBL" id="JACJQY010000001">
    <property type="protein sequence ID" value="MBD2315463.1"/>
    <property type="molecule type" value="Genomic_DNA"/>
</dbReference>
<keyword evidence="1" id="KW-0597">Phosphoprotein</keyword>
<dbReference type="InterPro" id="IPR008201">
    <property type="entry name" value="HepT-like"/>
</dbReference>
<dbReference type="InterPro" id="IPR051813">
    <property type="entry name" value="HepT_RNase_toxin"/>
</dbReference>
<dbReference type="Proteomes" id="UP000618445">
    <property type="component" value="Unassembled WGS sequence"/>
</dbReference>
<keyword evidence="2" id="KW-1277">Toxin-antitoxin system</keyword>
<comment type="caution">
    <text evidence="7">The sequence shown here is derived from an EMBL/GenBank/DDBJ whole genome shotgun (WGS) entry which is preliminary data.</text>
</comment>
<gene>
    <name evidence="7" type="ORF">H6G05_01195</name>
</gene>
<keyword evidence="4" id="KW-0547">Nucleotide-binding</keyword>
<organism evidence="7 8">
    <name type="scientific">Phormidium tenue FACHB-1050</name>
    <dbReference type="NCBI Taxonomy" id="2692857"/>
    <lineage>
        <taxon>Bacteria</taxon>
        <taxon>Bacillati</taxon>
        <taxon>Cyanobacteriota</taxon>
        <taxon>Cyanophyceae</taxon>
        <taxon>Oscillatoriophycideae</taxon>
        <taxon>Oscillatoriales</taxon>
        <taxon>Oscillatoriaceae</taxon>
        <taxon>Phormidium</taxon>
    </lineage>
</organism>
<accession>A0ABR8C5L2</accession>
<proteinExistence type="inferred from homology"/>
<keyword evidence="5" id="KW-0378">Hydrolase</keyword>
<evidence type="ECO:0000256" key="1">
    <source>
        <dbReference type="ARBA" id="ARBA00022553"/>
    </source>
</evidence>